<gene>
    <name evidence="2" type="ORF">AN216_20370</name>
</gene>
<dbReference type="OrthoDB" id="3296462at2"/>
<proteinExistence type="predicted"/>
<reference evidence="2 3" key="1">
    <citation type="journal article" date="2016" name="Front. Microbiol.">
        <title>Comparative Genomics Analysis of Streptomyces Species Reveals Their Adaptation to the Marine Environment and Their Diversity at the Genomic Level.</title>
        <authorList>
            <person name="Tian X."/>
            <person name="Zhang Z."/>
            <person name="Yang T."/>
            <person name="Chen M."/>
            <person name="Li J."/>
            <person name="Chen F."/>
            <person name="Yang J."/>
            <person name="Li W."/>
            <person name="Zhang B."/>
            <person name="Zhang Z."/>
            <person name="Wu J."/>
            <person name="Zhang C."/>
            <person name="Long L."/>
            <person name="Xiao J."/>
        </authorList>
    </citation>
    <scope>NUCLEOTIDE SEQUENCE [LARGE SCALE GENOMIC DNA]</scope>
    <source>
        <strain evidence="2 3">SCSIO 02100</strain>
    </source>
</reference>
<dbReference type="PANTHER" id="PTHR36221">
    <property type="entry name" value="DUF742 DOMAIN-CONTAINING PROTEIN"/>
    <property type="match status" value="1"/>
</dbReference>
<dbReference type="RefSeq" id="WP_070198147.1">
    <property type="nucleotide sequence ID" value="NZ_LJGU01000140.1"/>
</dbReference>
<evidence type="ECO:0008006" key="4">
    <source>
        <dbReference type="Google" id="ProtNLM"/>
    </source>
</evidence>
<dbReference type="PATRIC" id="fig|1075402.3.peg.4700"/>
<protein>
    <recommendedName>
        <fullName evidence="4">Multi-component regulatory system-11</fullName>
    </recommendedName>
</protein>
<organism evidence="2 3">
    <name type="scientific">Streptomyces oceani</name>
    <dbReference type="NCBI Taxonomy" id="1075402"/>
    <lineage>
        <taxon>Bacteria</taxon>
        <taxon>Bacillati</taxon>
        <taxon>Actinomycetota</taxon>
        <taxon>Actinomycetes</taxon>
        <taxon>Kitasatosporales</taxon>
        <taxon>Streptomycetaceae</taxon>
        <taxon>Streptomyces</taxon>
    </lineage>
</organism>
<evidence type="ECO:0000313" key="3">
    <source>
        <dbReference type="Proteomes" id="UP000176101"/>
    </source>
</evidence>
<dbReference type="STRING" id="1075402.AN216_20370"/>
<keyword evidence="3" id="KW-1185">Reference proteome</keyword>
<dbReference type="InterPro" id="IPR007995">
    <property type="entry name" value="DUF742"/>
</dbReference>
<dbReference type="PANTHER" id="PTHR36221:SF1">
    <property type="entry name" value="DUF742 DOMAIN-CONTAINING PROTEIN"/>
    <property type="match status" value="1"/>
</dbReference>
<accession>A0A1E7JXQ9</accession>
<feature type="compositionally biased region" description="Basic and acidic residues" evidence="1">
    <location>
        <begin position="49"/>
        <end position="66"/>
    </location>
</feature>
<sequence length="161" mass="17206">MAQSWFDAAAGPVVRPYAMTRGRTRAAGGSDRIDLIAMVIPEATAHGGTPEREPPRGELPDGEPPRSDPPPSDLPSGAGRTRPDDDHTLAPEHLEIVRRCRRAPLSVADLAGELDLPVGVVRVLVGDLIDAGLVRVTRPVPPADLPDEHILREVIHGLRAL</sequence>
<comment type="caution">
    <text evidence="2">The sequence shown here is derived from an EMBL/GenBank/DDBJ whole genome shotgun (WGS) entry which is preliminary data.</text>
</comment>
<dbReference type="Proteomes" id="UP000176101">
    <property type="component" value="Unassembled WGS sequence"/>
</dbReference>
<dbReference type="InterPro" id="IPR036390">
    <property type="entry name" value="WH_DNA-bd_sf"/>
</dbReference>
<dbReference type="AlphaFoldDB" id="A0A1E7JXQ9"/>
<dbReference type="SUPFAM" id="SSF46785">
    <property type="entry name" value="Winged helix' DNA-binding domain"/>
    <property type="match status" value="1"/>
</dbReference>
<name>A0A1E7JXQ9_9ACTN</name>
<dbReference type="EMBL" id="LJGU01000140">
    <property type="protein sequence ID" value="OEU96449.1"/>
    <property type="molecule type" value="Genomic_DNA"/>
</dbReference>
<feature type="region of interest" description="Disordered" evidence="1">
    <location>
        <begin position="41"/>
        <end position="91"/>
    </location>
</feature>
<evidence type="ECO:0000256" key="1">
    <source>
        <dbReference type="SAM" id="MobiDB-lite"/>
    </source>
</evidence>
<evidence type="ECO:0000313" key="2">
    <source>
        <dbReference type="EMBL" id="OEU96449.1"/>
    </source>
</evidence>
<feature type="compositionally biased region" description="Basic and acidic residues" evidence="1">
    <location>
        <begin position="81"/>
        <end position="91"/>
    </location>
</feature>
<dbReference type="Pfam" id="PF05331">
    <property type="entry name" value="DUF742"/>
    <property type="match status" value="1"/>
</dbReference>